<reference evidence="1" key="1">
    <citation type="journal article" date="2014" name="Int. J. Syst. Evol. Microbiol.">
        <title>Complete genome sequence of Corynebacterium casei LMG S-19264T (=DSM 44701T), isolated from a smear-ripened cheese.</title>
        <authorList>
            <consortium name="US DOE Joint Genome Institute (JGI-PGF)"/>
            <person name="Walter F."/>
            <person name="Albersmeier A."/>
            <person name="Kalinowski J."/>
            <person name="Ruckert C."/>
        </authorList>
    </citation>
    <scope>NUCLEOTIDE SEQUENCE</scope>
    <source>
        <strain evidence="1">JCM 15325</strain>
    </source>
</reference>
<organism evidence="1 2">
    <name type="scientific">Sporolactobacillus putidus</name>
    <dbReference type="NCBI Taxonomy" id="492735"/>
    <lineage>
        <taxon>Bacteria</taxon>
        <taxon>Bacillati</taxon>
        <taxon>Bacillota</taxon>
        <taxon>Bacilli</taxon>
        <taxon>Bacillales</taxon>
        <taxon>Sporolactobacillaceae</taxon>
        <taxon>Sporolactobacillus</taxon>
    </lineage>
</organism>
<dbReference type="EMBL" id="BMOK01000005">
    <property type="protein sequence ID" value="GGL52007.1"/>
    <property type="molecule type" value="Genomic_DNA"/>
</dbReference>
<keyword evidence="2" id="KW-1185">Reference proteome</keyword>
<proteinExistence type="predicted"/>
<evidence type="ECO:0000313" key="2">
    <source>
        <dbReference type="Proteomes" id="UP000654670"/>
    </source>
</evidence>
<dbReference type="RefSeq" id="WP_188802488.1">
    <property type="nucleotide sequence ID" value="NZ_BMOK01000005.1"/>
</dbReference>
<protein>
    <submittedName>
        <fullName evidence="1">Uncharacterized protein</fullName>
    </submittedName>
</protein>
<dbReference type="Proteomes" id="UP000654670">
    <property type="component" value="Unassembled WGS sequence"/>
</dbReference>
<name>A0A917S1H3_9BACL</name>
<evidence type="ECO:0000313" key="1">
    <source>
        <dbReference type="EMBL" id="GGL52007.1"/>
    </source>
</evidence>
<dbReference type="AlphaFoldDB" id="A0A917S1H3"/>
<gene>
    <name evidence="1" type="ORF">GCM10007968_15170</name>
</gene>
<reference evidence="1" key="2">
    <citation type="submission" date="2020-09" db="EMBL/GenBank/DDBJ databases">
        <authorList>
            <person name="Sun Q."/>
            <person name="Ohkuma M."/>
        </authorList>
    </citation>
    <scope>NUCLEOTIDE SEQUENCE</scope>
    <source>
        <strain evidence="1">JCM 15325</strain>
    </source>
</reference>
<accession>A0A917S1H3</accession>
<comment type="caution">
    <text evidence="1">The sequence shown here is derived from an EMBL/GenBank/DDBJ whole genome shotgun (WGS) entry which is preliminary data.</text>
</comment>
<sequence length="108" mass="12184">MKRKFFKVLLPAGAVLLSFIVVSGYGYGNGNIKQDRVTPNHLTKSQTQINPSEINVTINEPYRKIPAEVRKLTFIEPRPKDDLVKNLFLTPDKDQKADVKTAAAKLFK</sequence>